<proteinExistence type="predicted"/>
<feature type="transmembrane region" description="Helical" evidence="2">
    <location>
        <begin position="7"/>
        <end position="26"/>
    </location>
</feature>
<reference evidence="3 4" key="1">
    <citation type="submission" date="2020-08" db="EMBL/GenBank/DDBJ databases">
        <title>Sequencing the genomes of 1000 actinobacteria strains.</title>
        <authorList>
            <person name="Klenk H.-P."/>
        </authorList>
    </citation>
    <scope>NUCLEOTIDE SEQUENCE [LARGE SCALE GENOMIC DNA]</scope>
    <source>
        <strain evidence="3 4">DSM 41654</strain>
    </source>
</reference>
<protein>
    <submittedName>
        <fullName evidence="3">Uncharacterized protein</fullName>
    </submittedName>
</protein>
<feature type="compositionally biased region" description="Basic and acidic residues" evidence="1">
    <location>
        <begin position="329"/>
        <end position="340"/>
    </location>
</feature>
<gene>
    <name evidence="3" type="ORF">FHR34_000984</name>
</gene>
<evidence type="ECO:0000313" key="4">
    <source>
        <dbReference type="Proteomes" id="UP000540506"/>
    </source>
</evidence>
<keyword evidence="2" id="KW-0472">Membrane</keyword>
<evidence type="ECO:0000256" key="2">
    <source>
        <dbReference type="SAM" id="Phobius"/>
    </source>
</evidence>
<evidence type="ECO:0000256" key="1">
    <source>
        <dbReference type="SAM" id="MobiDB-lite"/>
    </source>
</evidence>
<keyword evidence="2" id="KW-1133">Transmembrane helix</keyword>
<organism evidence="3 4">
    <name type="scientific">Kitasatospora kifunensis</name>
    <name type="common">Streptomyces kifunensis</name>
    <dbReference type="NCBI Taxonomy" id="58351"/>
    <lineage>
        <taxon>Bacteria</taxon>
        <taxon>Bacillati</taxon>
        <taxon>Actinomycetota</taxon>
        <taxon>Actinomycetes</taxon>
        <taxon>Kitasatosporales</taxon>
        <taxon>Streptomycetaceae</taxon>
        <taxon>Kitasatospora</taxon>
    </lineage>
</organism>
<dbReference type="Proteomes" id="UP000540506">
    <property type="component" value="Unassembled WGS sequence"/>
</dbReference>
<name>A0A7W7VT79_KITKI</name>
<comment type="caution">
    <text evidence="3">The sequence shown here is derived from an EMBL/GenBank/DDBJ whole genome shotgun (WGS) entry which is preliminary data.</text>
</comment>
<dbReference type="AlphaFoldDB" id="A0A7W7VT79"/>
<sequence length="363" mass="40060">MTSGRKTVTAFLTVICGLILVVVDLILRWSVWTWPAVALFVVSVPLLSAKAAACRANPVPLDLLPHLPLVPVERRDHRVSQVALPNLWDDYDFRFTAIVRWCPTGDSVDEPIINPAGLAIDAILARARAITEKREPGRASLVQHELNGALGRMQRDVTGFLHVMAEAVALTLSDHDQERLDRLAAVRKDKAVWEHERKYEQSRREYLGEDVLKDTGSAVVWWLAKNDDQIEKTVNDIGLLAQLSSAARNEDVPECFRHLVPASPAEYSSSEYLSFPQTDEAAPWQTRPATAADHFEAFLDGEGITEDDPQRALLVGRVADAVAACGRQESADELRRRFDSPDTPAGEGSEPDSSWPGAEATDS</sequence>
<accession>A0A7W7VT79</accession>
<keyword evidence="4" id="KW-1185">Reference proteome</keyword>
<dbReference type="EMBL" id="JACHJV010000001">
    <property type="protein sequence ID" value="MBB4921991.1"/>
    <property type="molecule type" value="Genomic_DNA"/>
</dbReference>
<feature type="region of interest" description="Disordered" evidence="1">
    <location>
        <begin position="327"/>
        <end position="363"/>
    </location>
</feature>
<evidence type="ECO:0000313" key="3">
    <source>
        <dbReference type="EMBL" id="MBB4921991.1"/>
    </source>
</evidence>
<keyword evidence="2" id="KW-0812">Transmembrane</keyword>
<dbReference type="RefSeq" id="WP_184934240.1">
    <property type="nucleotide sequence ID" value="NZ_JACHJV010000001.1"/>
</dbReference>